<evidence type="ECO:0000313" key="1">
    <source>
        <dbReference type="EMBL" id="KAJ7658465.1"/>
    </source>
</evidence>
<name>A0AAD7CQJ7_MYCRO</name>
<dbReference type="EMBL" id="JARKIE010000280">
    <property type="protein sequence ID" value="KAJ7658465.1"/>
    <property type="molecule type" value="Genomic_DNA"/>
</dbReference>
<dbReference type="Proteomes" id="UP001221757">
    <property type="component" value="Unassembled WGS sequence"/>
</dbReference>
<proteinExistence type="predicted"/>
<reference evidence="1" key="1">
    <citation type="submission" date="2023-03" db="EMBL/GenBank/DDBJ databases">
        <title>Massive genome expansion in bonnet fungi (Mycena s.s.) driven by repeated elements and novel gene families across ecological guilds.</title>
        <authorList>
            <consortium name="Lawrence Berkeley National Laboratory"/>
            <person name="Harder C.B."/>
            <person name="Miyauchi S."/>
            <person name="Viragh M."/>
            <person name="Kuo A."/>
            <person name="Thoen E."/>
            <person name="Andreopoulos B."/>
            <person name="Lu D."/>
            <person name="Skrede I."/>
            <person name="Drula E."/>
            <person name="Henrissat B."/>
            <person name="Morin E."/>
            <person name="Kohler A."/>
            <person name="Barry K."/>
            <person name="LaButti K."/>
            <person name="Morin E."/>
            <person name="Salamov A."/>
            <person name="Lipzen A."/>
            <person name="Mereny Z."/>
            <person name="Hegedus B."/>
            <person name="Baldrian P."/>
            <person name="Stursova M."/>
            <person name="Weitz H."/>
            <person name="Taylor A."/>
            <person name="Grigoriev I.V."/>
            <person name="Nagy L.G."/>
            <person name="Martin F."/>
            <person name="Kauserud H."/>
        </authorList>
    </citation>
    <scope>NUCLEOTIDE SEQUENCE</scope>
    <source>
        <strain evidence="1">CBHHK067</strain>
    </source>
</reference>
<gene>
    <name evidence="1" type="ORF">B0H17DRAFT_1213211</name>
</gene>
<protein>
    <submittedName>
        <fullName evidence="1">Uncharacterized protein</fullName>
    </submittedName>
</protein>
<evidence type="ECO:0000313" key="2">
    <source>
        <dbReference type="Proteomes" id="UP001221757"/>
    </source>
</evidence>
<dbReference type="AlphaFoldDB" id="A0AAD7CQJ7"/>
<accession>A0AAD7CQJ7</accession>
<keyword evidence="2" id="KW-1185">Reference proteome</keyword>
<organism evidence="1 2">
    <name type="scientific">Mycena rosella</name>
    <name type="common">Pink bonnet</name>
    <name type="synonym">Agaricus rosellus</name>
    <dbReference type="NCBI Taxonomy" id="1033263"/>
    <lineage>
        <taxon>Eukaryota</taxon>
        <taxon>Fungi</taxon>
        <taxon>Dikarya</taxon>
        <taxon>Basidiomycota</taxon>
        <taxon>Agaricomycotina</taxon>
        <taxon>Agaricomycetes</taxon>
        <taxon>Agaricomycetidae</taxon>
        <taxon>Agaricales</taxon>
        <taxon>Marasmiineae</taxon>
        <taxon>Mycenaceae</taxon>
        <taxon>Mycena</taxon>
    </lineage>
</organism>
<comment type="caution">
    <text evidence="1">The sequence shown here is derived from an EMBL/GenBank/DDBJ whole genome shotgun (WGS) entry which is preliminary data.</text>
</comment>
<sequence length="204" mass="22901">MANINLNAIPTLWEDFELVYAVLAIEKEQAQLREMLVNNPLDSASGRLRACLAQKLQDLRARQVQRTPALESLMDDINGDTPEDARLFLPSQYQAIQRQELGLQALAHAEYVLRVGRAEDRLYALALLTRAGATLKQRRNQTAEGFLAVSKMQRQMDSYGRRIRAIAAAYNVHRSALLQLGLPANNVKVKRLRRGHLSGALAIF</sequence>